<evidence type="ECO:0000256" key="1">
    <source>
        <dbReference type="SAM" id="SignalP"/>
    </source>
</evidence>
<sequence>MFCPQGLPCGLLATAMLCVCHPVGSHPKMQVPRWRGLCVEQLSAMLLCTSSRPPSHGFIPFARHRIWPCSTQEGLLVLQFLCPSSKFASCAPTPLDAMNCAIGEAKAEGM</sequence>
<dbReference type="Proteomes" id="UP000800096">
    <property type="component" value="Unassembled WGS sequence"/>
</dbReference>
<evidence type="ECO:0008006" key="4">
    <source>
        <dbReference type="Google" id="ProtNLM"/>
    </source>
</evidence>
<dbReference type="AlphaFoldDB" id="A0A6A5QGN7"/>
<feature type="signal peptide" evidence="1">
    <location>
        <begin position="1"/>
        <end position="25"/>
    </location>
</feature>
<reference evidence="2" key="1">
    <citation type="journal article" date="2020" name="Stud. Mycol.">
        <title>101 Dothideomycetes genomes: a test case for predicting lifestyles and emergence of pathogens.</title>
        <authorList>
            <person name="Haridas S."/>
            <person name="Albert R."/>
            <person name="Binder M."/>
            <person name="Bloem J."/>
            <person name="Labutti K."/>
            <person name="Salamov A."/>
            <person name="Andreopoulos B."/>
            <person name="Baker S."/>
            <person name="Barry K."/>
            <person name="Bills G."/>
            <person name="Bluhm B."/>
            <person name="Cannon C."/>
            <person name="Castanera R."/>
            <person name="Culley D."/>
            <person name="Daum C."/>
            <person name="Ezra D."/>
            <person name="Gonzalez J."/>
            <person name="Henrissat B."/>
            <person name="Kuo A."/>
            <person name="Liang C."/>
            <person name="Lipzen A."/>
            <person name="Lutzoni F."/>
            <person name="Magnuson J."/>
            <person name="Mondo S."/>
            <person name="Nolan M."/>
            <person name="Ohm R."/>
            <person name="Pangilinan J."/>
            <person name="Park H.-J."/>
            <person name="Ramirez L."/>
            <person name="Alfaro M."/>
            <person name="Sun H."/>
            <person name="Tritt A."/>
            <person name="Yoshinaga Y."/>
            <person name="Zwiers L.-H."/>
            <person name="Turgeon B."/>
            <person name="Goodwin S."/>
            <person name="Spatafora J."/>
            <person name="Crous P."/>
            <person name="Grigoriev I."/>
        </authorList>
    </citation>
    <scope>NUCLEOTIDE SEQUENCE</scope>
    <source>
        <strain evidence="2">HMLAC05119</strain>
    </source>
</reference>
<feature type="chain" id="PRO_5025405396" description="Secreted protein" evidence="1">
    <location>
        <begin position="26"/>
        <end position="110"/>
    </location>
</feature>
<dbReference type="EMBL" id="ML979137">
    <property type="protein sequence ID" value="KAF1914911.1"/>
    <property type="molecule type" value="Genomic_DNA"/>
</dbReference>
<evidence type="ECO:0000313" key="3">
    <source>
        <dbReference type="Proteomes" id="UP000800096"/>
    </source>
</evidence>
<accession>A0A6A5QGN7</accession>
<organism evidence="2 3">
    <name type="scientific">Ampelomyces quisqualis</name>
    <name type="common">Powdery mildew agent</name>
    <dbReference type="NCBI Taxonomy" id="50730"/>
    <lineage>
        <taxon>Eukaryota</taxon>
        <taxon>Fungi</taxon>
        <taxon>Dikarya</taxon>
        <taxon>Ascomycota</taxon>
        <taxon>Pezizomycotina</taxon>
        <taxon>Dothideomycetes</taxon>
        <taxon>Pleosporomycetidae</taxon>
        <taxon>Pleosporales</taxon>
        <taxon>Pleosporineae</taxon>
        <taxon>Phaeosphaeriaceae</taxon>
        <taxon>Ampelomyces</taxon>
    </lineage>
</organism>
<gene>
    <name evidence="2" type="ORF">BDU57DRAFT_520122</name>
</gene>
<keyword evidence="3" id="KW-1185">Reference proteome</keyword>
<proteinExistence type="predicted"/>
<name>A0A6A5QGN7_AMPQU</name>
<keyword evidence="1" id="KW-0732">Signal</keyword>
<evidence type="ECO:0000313" key="2">
    <source>
        <dbReference type="EMBL" id="KAF1914911.1"/>
    </source>
</evidence>
<protein>
    <recommendedName>
        <fullName evidence="4">Secreted protein</fullName>
    </recommendedName>
</protein>